<organism evidence="3 4">
    <name type="scientific">Sebaldella termitidis (strain ATCC 33386 / NCTC 11300)</name>
    <dbReference type="NCBI Taxonomy" id="526218"/>
    <lineage>
        <taxon>Bacteria</taxon>
        <taxon>Fusobacteriati</taxon>
        <taxon>Fusobacteriota</taxon>
        <taxon>Fusobacteriia</taxon>
        <taxon>Fusobacteriales</taxon>
        <taxon>Leptotrichiaceae</taxon>
        <taxon>Sebaldella</taxon>
    </lineage>
</organism>
<dbReference type="Pfam" id="PF13181">
    <property type="entry name" value="TPR_8"/>
    <property type="match status" value="2"/>
</dbReference>
<keyword evidence="1" id="KW-0802">TPR repeat</keyword>
<feature type="repeat" description="TPR" evidence="1">
    <location>
        <begin position="66"/>
        <end position="99"/>
    </location>
</feature>
<reference evidence="3 4" key="2">
    <citation type="journal article" date="2010" name="Stand. Genomic Sci.">
        <title>Complete genome sequence of Sebaldella termitidis type strain (NCTC 11300).</title>
        <authorList>
            <person name="Harmon-Smith M."/>
            <person name="Celia L."/>
            <person name="Chertkov O."/>
            <person name="Lapidus A."/>
            <person name="Copeland A."/>
            <person name="Glavina Del Rio T."/>
            <person name="Nolan M."/>
            <person name="Lucas S."/>
            <person name="Tice H."/>
            <person name="Cheng J.F."/>
            <person name="Han C."/>
            <person name="Detter J.C."/>
            <person name="Bruce D."/>
            <person name="Goodwin L."/>
            <person name="Pitluck S."/>
            <person name="Pati A."/>
            <person name="Liolios K."/>
            <person name="Ivanova N."/>
            <person name="Mavromatis K."/>
            <person name="Mikhailova N."/>
            <person name="Chen A."/>
            <person name="Palaniappan K."/>
            <person name="Land M."/>
            <person name="Hauser L."/>
            <person name="Chang Y.J."/>
            <person name="Jeffries C.D."/>
            <person name="Brettin T."/>
            <person name="Goker M."/>
            <person name="Beck B."/>
            <person name="Bristow J."/>
            <person name="Eisen J.A."/>
            <person name="Markowitz V."/>
            <person name="Hugenholtz P."/>
            <person name="Kyrpides N.C."/>
            <person name="Klenk H.P."/>
            <person name="Chen F."/>
        </authorList>
    </citation>
    <scope>NUCLEOTIDE SEQUENCE [LARGE SCALE GENOMIC DNA]</scope>
    <source>
        <strain evidence="4">ATCC 33386 / NCTC 11300</strain>
    </source>
</reference>
<evidence type="ECO:0000256" key="1">
    <source>
        <dbReference type="PROSITE-ProRule" id="PRU00339"/>
    </source>
</evidence>
<dbReference type="Proteomes" id="UP000000845">
    <property type="component" value="Chromosome"/>
</dbReference>
<feature type="coiled-coil region" evidence="2">
    <location>
        <begin position="7"/>
        <end position="41"/>
    </location>
</feature>
<evidence type="ECO:0000313" key="3">
    <source>
        <dbReference type="EMBL" id="ACZ08183.1"/>
    </source>
</evidence>
<dbReference type="RefSeq" id="WP_012860779.1">
    <property type="nucleotide sequence ID" value="NC_013517.1"/>
</dbReference>
<dbReference type="HOGENOM" id="CLU_1884333_0_0_0"/>
<dbReference type="Gene3D" id="1.25.40.10">
    <property type="entry name" value="Tetratricopeptide repeat domain"/>
    <property type="match status" value="1"/>
</dbReference>
<dbReference type="EMBL" id="CP001739">
    <property type="protein sequence ID" value="ACZ08183.1"/>
    <property type="molecule type" value="Genomic_DNA"/>
</dbReference>
<accession>D1AHE9</accession>
<sequence length="135" mass="15742">MSDVNLKKNIVEEIDEMVKKIKEARENNEEYKSRVENLVLYSLDNGEYQKVTDAIESLGLSSEGDSSLYNNLGVLYIRQNLYEKSIENFEKSIEMGNKNIGVYINLSRVYLEEKKFNDAIETLEKAKNIYENKRN</sequence>
<dbReference type="InterPro" id="IPR019734">
    <property type="entry name" value="TPR_rpt"/>
</dbReference>
<dbReference type="eggNOG" id="COG0457">
    <property type="taxonomic scope" value="Bacteria"/>
</dbReference>
<protein>
    <submittedName>
        <fullName evidence="3">TPR repeat-containing protein</fullName>
    </submittedName>
</protein>
<feature type="repeat" description="TPR" evidence="1">
    <location>
        <begin position="100"/>
        <end position="133"/>
    </location>
</feature>
<keyword evidence="2" id="KW-0175">Coiled coil</keyword>
<dbReference type="STRING" id="526218.Sterm_1317"/>
<dbReference type="PROSITE" id="PS50005">
    <property type="entry name" value="TPR"/>
    <property type="match status" value="2"/>
</dbReference>
<dbReference type="KEGG" id="str:Sterm_1317"/>
<keyword evidence="4" id="KW-1185">Reference proteome</keyword>
<dbReference type="SUPFAM" id="SSF48452">
    <property type="entry name" value="TPR-like"/>
    <property type="match status" value="1"/>
</dbReference>
<proteinExistence type="predicted"/>
<evidence type="ECO:0000256" key="2">
    <source>
        <dbReference type="SAM" id="Coils"/>
    </source>
</evidence>
<dbReference type="SMART" id="SM00028">
    <property type="entry name" value="TPR"/>
    <property type="match status" value="2"/>
</dbReference>
<gene>
    <name evidence="3" type="ordered locus">Sterm_1317</name>
</gene>
<evidence type="ECO:0000313" key="4">
    <source>
        <dbReference type="Proteomes" id="UP000000845"/>
    </source>
</evidence>
<dbReference type="InterPro" id="IPR011990">
    <property type="entry name" value="TPR-like_helical_dom_sf"/>
</dbReference>
<reference evidence="4" key="1">
    <citation type="submission" date="2009-09" db="EMBL/GenBank/DDBJ databases">
        <title>The complete chromosome of Sebaldella termitidis ATCC 33386.</title>
        <authorList>
            <consortium name="US DOE Joint Genome Institute (JGI-PGF)"/>
            <person name="Lucas S."/>
            <person name="Copeland A."/>
            <person name="Lapidus A."/>
            <person name="Glavina del Rio T."/>
            <person name="Dalin E."/>
            <person name="Tice H."/>
            <person name="Bruce D."/>
            <person name="Goodwin L."/>
            <person name="Pitluck S."/>
            <person name="Kyrpides N."/>
            <person name="Mavromatis K."/>
            <person name="Ivanova N."/>
            <person name="Mikhailova N."/>
            <person name="Sims D."/>
            <person name="Meincke L."/>
            <person name="Brettin T."/>
            <person name="Detter J.C."/>
            <person name="Han C."/>
            <person name="Larimer F."/>
            <person name="Land M."/>
            <person name="Hauser L."/>
            <person name="Markowitz V."/>
            <person name="Cheng J.F."/>
            <person name="Hugenholtz P."/>
            <person name="Woyke T."/>
            <person name="Wu D."/>
            <person name="Eisen J.A."/>
        </authorList>
    </citation>
    <scope>NUCLEOTIDE SEQUENCE [LARGE SCALE GENOMIC DNA]</scope>
    <source>
        <strain evidence="4">ATCC 33386 / NCTC 11300</strain>
    </source>
</reference>
<dbReference type="AlphaFoldDB" id="D1AHE9"/>
<name>D1AHE9_SEBTE</name>